<dbReference type="PANTHER" id="PTHR38797:SF4">
    <property type="entry name" value="NUCLEAR PORE COMPLEX PROTEIN NUP85"/>
    <property type="match status" value="1"/>
</dbReference>
<dbReference type="Proteomes" id="UP000039046">
    <property type="component" value="Unassembled WGS sequence"/>
</dbReference>
<dbReference type="InterPro" id="IPR022085">
    <property type="entry name" value="OpdG"/>
</dbReference>
<protein>
    <submittedName>
        <fullName evidence="1">Uncharacterized protein</fullName>
    </submittedName>
</protein>
<dbReference type="STRING" id="1531966.A0A0A1T8K4"/>
<dbReference type="PANTHER" id="PTHR38797">
    <property type="entry name" value="NUCLEAR PORE COMPLEX PROTEIN NUP85-RELATED"/>
    <property type="match status" value="1"/>
</dbReference>
<dbReference type="HOGENOM" id="CLU_035263_2_1_1"/>
<proteinExistence type="predicted"/>
<keyword evidence="2" id="KW-1185">Reference proteome</keyword>
<evidence type="ECO:0000313" key="1">
    <source>
        <dbReference type="EMBL" id="CEJ91124.1"/>
    </source>
</evidence>
<evidence type="ECO:0000313" key="2">
    <source>
        <dbReference type="Proteomes" id="UP000039046"/>
    </source>
</evidence>
<name>A0A0A1T8K4_9HYPO</name>
<reference evidence="1 2" key="1">
    <citation type="journal article" date="2015" name="Genome Announc.">
        <title>Draft Genome Sequence and Gene Annotation of the Entomopathogenic Fungus Verticillium hemipterigenum.</title>
        <authorList>
            <person name="Horn F."/>
            <person name="Habel A."/>
            <person name="Scharf D.H."/>
            <person name="Dworschak J."/>
            <person name="Brakhage A.A."/>
            <person name="Guthke R."/>
            <person name="Hertweck C."/>
            <person name="Linde J."/>
        </authorList>
    </citation>
    <scope>NUCLEOTIDE SEQUENCE [LARGE SCALE GENOMIC DNA]</scope>
</reference>
<dbReference type="InterPro" id="IPR053204">
    <property type="entry name" value="Oxopyrrolidines_Biosynth-assoc"/>
</dbReference>
<dbReference type="Pfam" id="PF12311">
    <property type="entry name" value="DUF3632"/>
    <property type="match status" value="1"/>
</dbReference>
<dbReference type="EMBL" id="CDHN01000003">
    <property type="protein sequence ID" value="CEJ91124.1"/>
    <property type="molecule type" value="Genomic_DNA"/>
</dbReference>
<sequence>MAQLAAALRPVPRFSARHCLCSATLAPRHSANSYPAIATAHTKLTSPATIVKRAASSSNRHPCILTNSITAGTMASQAPPAAAAAAENSDLDTKIATLLETSLKETAPTTESAQKTANDIERLYYQQKMSGGDAEDFLWKLWTITIQVAKKIPASDVRQAHLVDVIAKLKAKKSDSVEIWGQKAVMWDDLALFGPCMREAWNIDVKFDGSDDDKTKIQEWISLNSFAARLLGAKLQSWMNFGIWELRAGLEEPLKTAEAKNMHLSTASEWLTHAGKVMHTEAAQGVKPDEMEAKMLSSGSLLKGQTGNTTERWQFWKTRLAELSAEVTADVKAKADAAAAQMTKHEA</sequence>
<organism evidence="1 2">
    <name type="scientific">[Torrubiella] hemipterigena</name>
    <dbReference type="NCBI Taxonomy" id="1531966"/>
    <lineage>
        <taxon>Eukaryota</taxon>
        <taxon>Fungi</taxon>
        <taxon>Dikarya</taxon>
        <taxon>Ascomycota</taxon>
        <taxon>Pezizomycotina</taxon>
        <taxon>Sordariomycetes</taxon>
        <taxon>Hypocreomycetidae</taxon>
        <taxon>Hypocreales</taxon>
        <taxon>Clavicipitaceae</taxon>
        <taxon>Clavicipitaceae incertae sedis</taxon>
        <taxon>'Torrubiella' clade</taxon>
    </lineage>
</organism>
<gene>
    <name evidence="1" type="ORF">VHEMI06859</name>
</gene>
<accession>A0A0A1T8K4</accession>
<dbReference type="AlphaFoldDB" id="A0A0A1T8K4"/>
<dbReference type="OrthoDB" id="3350591at2759"/>